<organism evidence="7 8">
    <name type="scientific">Rhizophagus clarus</name>
    <dbReference type="NCBI Taxonomy" id="94130"/>
    <lineage>
        <taxon>Eukaryota</taxon>
        <taxon>Fungi</taxon>
        <taxon>Fungi incertae sedis</taxon>
        <taxon>Mucoromycota</taxon>
        <taxon>Glomeromycotina</taxon>
        <taxon>Glomeromycetes</taxon>
        <taxon>Glomerales</taxon>
        <taxon>Glomeraceae</taxon>
        <taxon>Rhizophagus</taxon>
    </lineage>
</organism>
<dbReference type="Proteomes" id="UP000247702">
    <property type="component" value="Unassembled WGS sequence"/>
</dbReference>
<dbReference type="Gene3D" id="1.10.510.10">
    <property type="entry name" value="Transferase(Phosphotransferase) domain 1"/>
    <property type="match status" value="1"/>
</dbReference>
<sequence>MSKNVELINNSNYWNEWIEDAISKKLIKYYEYKDFFNIQEIGSGGFAKVYRANWKKSHIRYAIKTFLKIDNATIKAIVREIQLQREVDYHDNVIRFYGVTTSFKENQRKEYSLVIEYADNGTLRSYLKENFKNLNWNDKYKLAFQLVHAVSCLHDEGIIHRDLHSNNVLVHQHTVKLSDFGLSKRIEETSNSHSKAFGLIPYTDPKSFNRSIAPLYLLNKKSDVYSIGVLLWEVSSGQPPFHDIDKKKAFELYQKAADLGNANGIYNLGYCYRYGIGTDIDKKKAFELYQKAANLKSNAAQYILAYMYEYGDGIIKDISKAIYWYEKLAEQGDVNVQKKLNELKYKFKEKRSAA</sequence>
<comment type="caution">
    <text evidence="7">The sequence shown here is derived from an EMBL/GenBank/DDBJ whole genome shotgun (WGS) entry which is preliminary data.</text>
</comment>
<dbReference type="SMART" id="SM00671">
    <property type="entry name" value="SEL1"/>
    <property type="match status" value="3"/>
</dbReference>
<evidence type="ECO:0000256" key="2">
    <source>
        <dbReference type="ARBA" id="ARBA00022741"/>
    </source>
</evidence>
<keyword evidence="8" id="KW-1185">Reference proteome</keyword>
<feature type="binding site" evidence="5">
    <location>
        <position position="64"/>
    </location>
    <ligand>
        <name>ATP</name>
        <dbReference type="ChEBI" id="CHEBI:30616"/>
    </ligand>
</feature>
<keyword evidence="4 5" id="KW-0067">ATP-binding</keyword>
<gene>
    <name evidence="7" type="ORF">RclHR1_06320003</name>
</gene>
<dbReference type="Pfam" id="PF07714">
    <property type="entry name" value="PK_Tyr_Ser-Thr"/>
    <property type="match status" value="1"/>
</dbReference>
<dbReference type="GO" id="GO:0005524">
    <property type="term" value="F:ATP binding"/>
    <property type="evidence" value="ECO:0007669"/>
    <property type="project" value="UniProtKB-UniRule"/>
</dbReference>
<keyword evidence="2 5" id="KW-0547">Nucleotide-binding</keyword>
<dbReference type="PROSITE" id="PS00107">
    <property type="entry name" value="PROTEIN_KINASE_ATP"/>
    <property type="match status" value="1"/>
</dbReference>
<dbReference type="PROSITE" id="PS50011">
    <property type="entry name" value="PROTEIN_KINASE_DOM"/>
    <property type="match status" value="1"/>
</dbReference>
<reference evidence="7 8" key="1">
    <citation type="submission" date="2017-11" db="EMBL/GenBank/DDBJ databases">
        <title>The genome of Rhizophagus clarus HR1 reveals common genetic basis of auxotrophy among arbuscular mycorrhizal fungi.</title>
        <authorList>
            <person name="Kobayashi Y."/>
        </authorList>
    </citation>
    <scope>NUCLEOTIDE SEQUENCE [LARGE SCALE GENOMIC DNA]</scope>
    <source>
        <strain evidence="7 8">HR1</strain>
    </source>
</reference>
<dbReference type="InterPro" id="IPR000719">
    <property type="entry name" value="Prot_kinase_dom"/>
</dbReference>
<accession>A0A2Z6S427</accession>
<dbReference type="InterPro" id="IPR011009">
    <property type="entry name" value="Kinase-like_dom_sf"/>
</dbReference>
<dbReference type="PANTHER" id="PTHR44329:SF288">
    <property type="entry name" value="MITOGEN-ACTIVATED PROTEIN KINASE KINASE KINASE 20"/>
    <property type="match status" value="1"/>
</dbReference>
<dbReference type="AlphaFoldDB" id="A0A2Z6S427"/>
<dbReference type="Gene3D" id="3.30.200.20">
    <property type="entry name" value="Phosphorylase Kinase, domain 1"/>
    <property type="match status" value="1"/>
</dbReference>
<keyword evidence="3" id="KW-0418">Kinase</keyword>
<dbReference type="InterPro" id="IPR001245">
    <property type="entry name" value="Ser-Thr/Tyr_kinase_cat_dom"/>
</dbReference>
<evidence type="ECO:0000256" key="5">
    <source>
        <dbReference type="PROSITE-ProRule" id="PRU10141"/>
    </source>
</evidence>
<dbReference type="PANTHER" id="PTHR44329">
    <property type="entry name" value="SERINE/THREONINE-PROTEIN KINASE TNNI3K-RELATED"/>
    <property type="match status" value="1"/>
</dbReference>
<dbReference type="InterPro" id="IPR006597">
    <property type="entry name" value="Sel1-like"/>
</dbReference>
<dbReference type="InterPro" id="IPR051681">
    <property type="entry name" value="Ser/Thr_Kinases-Pseudokinases"/>
</dbReference>
<evidence type="ECO:0000256" key="3">
    <source>
        <dbReference type="ARBA" id="ARBA00022777"/>
    </source>
</evidence>
<evidence type="ECO:0000256" key="4">
    <source>
        <dbReference type="ARBA" id="ARBA00022840"/>
    </source>
</evidence>
<keyword evidence="1" id="KW-0808">Transferase</keyword>
<dbReference type="Gene3D" id="1.25.40.10">
    <property type="entry name" value="Tetratricopeptide repeat domain"/>
    <property type="match status" value="1"/>
</dbReference>
<name>A0A2Z6S427_9GLOM</name>
<dbReference type="GO" id="GO:0004674">
    <property type="term" value="F:protein serine/threonine kinase activity"/>
    <property type="evidence" value="ECO:0007669"/>
    <property type="project" value="TreeGrafter"/>
</dbReference>
<evidence type="ECO:0000313" key="8">
    <source>
        <dbReference type="Proteomes" id="UP000247702"/>
    </source>
</evidence>
<dbReference type="InterPro" id="IPR011990">
    <property type="entry name" value="TPR-like_helical_dom_sf"/>
</dbReference>
<dbReference type="SUPFAM" id="SSF56112">
    <property type="entry name" value="Protein kinase-like (PK-like)"/>
    <property type="match status" value="1"/>
</dbReference>
<dbReference type="EMBL" id="BEXD01004018">
    <property type="protein sequence ID" value="GBC05625.1"/>
    <property type="molecule type" value="Genomic_DNA"/>
</dbReference>
<dbReference type="PRINTS" id="PR00109">
    <property type="entry name" value="TYRKINASE"/>
</dbReference>
<evidence type="ECO:0000259" key="6">
    <source>
        <dbReference type="PROSITE" id="PS50011"/>
    </source>
</evidence>
<evidence type="ECO:0000313" key="7">
    <source>
        <dbReference type="EMBL" id="GBC05625.1"/>
    </source>
</evidence>
<dbReference type="SUPFAM" id="SSF81901">
    <property type="entry name" value="HCP-like"/>
    <property type="match status" value="1"/>
</dbReference>
<evidence type="ECO:0000256" key="1">
    <source>
        <dbReference type="ARBA" id="ARBA00022679"/>
    </source>
</evidence>
<feature type="domain" description="Protein kinase" evidence="6">
    <location>
        <begin position="35"/>
        <end position="354"/>
    </location>
</feature>
<dbReference type="Pfam" id="PF08238">
    <property type="entry name" value="Sel1"/>
    <property type="match status" value="2"/>
</dbReference>
<dbReference type="InterPro" id="IPR017441">
    <property type="entry name" value="Protein_kinase_ATP_BS"/>
</dbReference>
<protein>
    <recommendedName>
        <fullName evidence="6">Protein kinase domain-containing protein</fullName>
    </recommendedName>
</protein>
<proteinExistence type="predicted"/>